<dbReference type="OrthoDB" id="3225366at2759"/>
<dbReference type="AlphaFoldDB" id="A0A0C3ANG7"/>
<organism evidence="2 3">
    <name type="scientific">Serendipita vermifera MAFF 305830</name>
    <dbReference type="NCBI Taxonomy" id="933852"/>
    <lineage>
        <taxon>Eukaryota</taxon>
        <taxon>Fungi</taxon>
        <taxon>Dikarya</taxon>
        <taxon>Basidiomycota</taxon>
        <taxon>Agaricomycotina</taxon>
        <taxon>Agaricomycetes</taxon>
        <taxon>Sebacinales</taxon>
        <taxon>Serendipitaceae</taxon>
        <taxon>Serendipita</taxon>
    </lineage>
</organism>
<reference evidence="3" key="2">
    <citation type="submission" date="2015-01" db="EMBL/GenBank/DDBJ databases">
        <title>Evolutionary Origins and Diversification of the Mycorrhizal Mutualists.</title>
        <authorList>
            <consortium name="DOE Joint Genome Institute"/>
            <consortium name="Mycorrhizal Genomics Consortium"/>
            <person name="Kohler A."/>
            <person name="Kuo A."/>
            <person name="Nagy L.G."/>
            <person name="Floudas D."/>
            <person name="Copeland A."/>
            <person name="Barry K.W."/>
            <person name="Cichocki N."/>
            <person name="Veneault-Fourrey C."/>
            <person name="LaButti K."/>
            <person name="Lindquist E.A."/>
            <person name="Lipzen A."/>
            <person name="Lundell T."/>
            <person name="Morin E."/>
            <person name="Murat C."/>
            <person name="Riley R."/>
            <person name="Ohm R."/>
            <person name="Sun H."/>
            <person name="Tunlid A."/>
            <person name="Henrissat B."/>
            <person name="Grigoriev I.V."/>
            <person name="Hibbett D.S."/>
            <person name="Martin F."/>
        </authorList>
    </citation>
    <scope>NUCLEOTIDE SEQUENCE [LARGE SCALE GENOMIC DNA]</scope>
    <source>
        <strain evidence="3">MAFF 305830</strain>
    </source>
</reference>
<evidence type="ECO:0000313" key="3">
    <source>
        <dbReference type="Proteomes" id="UP000054097"/>
    </source>
</evidence>
<dbReference type="Proteomes" id="UP000054097">
    <property type="component" value="Unassembled WGS sequence"/>
</dbReference>
<reference evidence="2 3" key="1">
    <citation type="submission" date="2014-04" db="EMBL/GenBank/DDBJ databases">
        <authorList>
            <consortium name="DOE Joint Genome Institute"/>
            <person name="Kuo A."/>
            <person name="Zuccaro A."/>
            <person name="Kohler A."/>
            <person name="Nagy L.G."/>
            <person name="Floudas D."/>
            <person name="Copeland A."/>
            <person name="Barry K.W."/>
            <person name="Cichocki N."/>
            <person name="Veneault-Fourrey C."/>
            <person name="LaButti K."/>
            <person name="Lindquist E.A."/>
            <person name="Lipzen A."/>
            <person name="Lundell T."/>
            <person name="Morin E."/>
            <person name="Murat C."/>
            <person name="Sun H."/>
            <person name="Tunlid A."/>
            <person name="Henrissat B."/>
            <person name="Grigoriev I.V."/>
            <person name="Hibbett D.S."/>
            <person name="Martin F."/>
            <person name="Nordberg H.P."/>
            <person name="Cantor M.N."/>
            <person name="Hua S.X."/>
        </authorList>
    </citation>
    <scope>NUCLEOTIDE SEQUENCE [LARGE SCALE GENOMIC DNA]</scope>
    <source>
        <strain evidence="2 3">MAFF 305830</strain>
    </source>
</reference>
<keyword evidence="1" id="KW-0812">Transmembrane</keyword>
<protein>
    <submittedName>
        <fullName evidence="2">Uncharacterized protein</fullName>
    </submittedName>
</protein>
<accession>A0A0C3ANG7</accession>
<keyword evidence="1" id="KW-0472">Membrane</keyword>
<feature type="transmembrane region" description="Helical" evidence="1">
    <location>
        <begin position="142"/>
        <end position="165"/>
    </location>
</feature>
<feature type="transmembrane region" description="Helical" evidence="1">
    <location>
        <begin position="50"/>
        <end position="69"/>
    </location>
</feature>
<evidence type="ECO:0000256" key="1">
    <source>
        <dbReference type="SAM" id="Phobius"/>
    </source>
</evidence>
<gene>
    <name evidence="2" type="ORF">M408DRAFT_122869</name>
</gene>
<evidence type="ECO:0000313" key="2">
    <source>
        <dbReference type="EMBL" id="KIM20821.1"/>
    </source>
</evidence>
<name>A0A0C3ANG7_SERVB</name>
<proteinExistence type="predicted"/>
<sequence length="171" mass="18959">MILDATIQQATAFGVVLALFAGGVASIAQTLGDTMADEDSPDSWKVLRVFLYSAIMFNLSGSFISLMIVKMCTDVSLAAWNKKCRPSPSPEDETVSRLLRRYNMSNSYWIVERLFVFVSILSCIFTFTALSLWVFLSETLKVAGATMAIFSVLGITVLLAFWITIRGENWS</sequence>
<dbReference type="EMBL" id="KN824406">
    <property type="protein sequence ID" value="KIM20821.1"/>
    <property type="molecule type" value="Genomic_DNA"/>
</dbReference>
<dbReference type="HOGENOM" id="CLU_101099_1_1_1"/>
<feature type="transmembrane region" description="Helical" evidence="1">
    <location>
        <begin position="114"/>
        <end position="136"/>
    </location>
</feature>
<keyword evidence="1" id="KW-1133">Transmembrane helix</keyword>
<keyword evidence="3" id="KW-1185">Reference proteome</keyword>